<comment type="caution">
    <text evidence="1">The sequence shown here is derived from an EMBL/GenBank/DDBJ whole genome shotgun (WGS) entry which is preliminary data.</text>
</comment>
<dbReference type="SUPFAM" id="SSF51120">
    <property type="entry name" value="beta-Roll"/>
    <property type="match status" value="2"/>
</dbReference>
<keyword evidence="2" id="KW-1185">Reference proteome</keyword>
<sequence>MPTYRLGRGDDRFVSSDTPDWSDNSAVYAGSGDDELVIAGGNSVRLFGGTGDDTVLFDQFRESTACGGAGDDVMSGIAFDSTVKGGSGDDDLAAFGSGNTLSGGTGDDTLTIGGQRISEGRVHGGAGDDLLRGGGFRDNRFDGGAGDDRFETFSAGVSVFGDVATGNLITGGRGHDSFSVSNRNRATVQDDTNGRLDPGEVVRSVMDVITDYRTGEELEFGATELVTDVTLAPDVPPGTSVVQLAAGDFAINRGDYLGDGSFRLDARGDDTLILYHQAGDDSPFTGSLVLLDVTRTDWIAVG</sequence>
<dbReference type="Gene3D" id="2.160.20.160">
    <property type="match status" value="1"/>
</dbReference>
<dbReference type="Proteomes" id="UP000584642">
    <property type="component" value="Unassembled WGS sequence"/>
</dbReference>
<proteinExistence type="predicted"/>
<name>A0ABX2TEI2_9PROT</name>
<evidence type="ECO:0008006" key="3">
    <source>
        <dbReference type="Google" id="ProtNLM"/>
    </source>
</evidence>
<evidence type="ECO:0000313" key="2">
    <source>
        <dbReference type="Proteomes" id="UP000584642"/>
    </source>
</evidence>
<dbReference type="PRINTS" id="PR00313">
    <property type="entry name" value="CABNDNGRPT"/>
</dbReference>
<accession>A0ABX2TEI2</accession>
<dbReference type="InterPro" id="IPR011049">
    <property type="entry name" value="Serralysin-like_metalloprot_C"/>
</dbReference>
<dbReference type="EMBL" id="JABFDB010000019">
    <property type="protein sequence ID" value="NYZ22591.1"/>
    <property type="molecule type" value="Genomic_DNA"/>
</dbReference>
<organism evidence="1 2">
    <name type="scientific">Azospirillum oleiclasticum</name>
    <dbReference type="NCBI Taxonomy" id="2735135"/>
    <lineage>
        <taxon>Bacteria</taxon>
        <taxon>Pseudomonadati</taxon>
        <taxon>Pseudomonadota</taxon>
        <taxon>Alphaproteobacteria</taxon>
        <taxon>Rhodospirillales</taxon>
        <taxon>Azospirillaceae</taxon>
        <taxon>Azospirillum</taxon>
    </lineage>
</organism>
<gene>
    <name evidence="1" type="ORF">HND93_23010</name>
</gene>
<dbReference type="RefSeq" id="WP_180284354.1">
    <property type="nucleotide sequence ID" value="NZ_JABFDB010000019.1"/>
</dbReference>
<protein>
    <recommendedName>
        <fullName evidence="3">Calcium-binding protein</fullName>
    </recommendedName>
</protein>
<reference evidence="1 2" key="1">
    <citation type="submission" date="2020-05" db="EMBL/GenBank/DDBJ databases">
        <title>Azospirillum oleiclasticum sp. nov, a nitrogen-fixing and heavy crude oil-emulsifying bacterium isolated from the crude oil of Yumen Oilfield.</title>
        <authorList>
            <person name="Wu D."/>
            <person name="Cai M."/>
            <person name="Zhang X."/>
        </authorList>
    </citation>
    <scope>NUCLEOTIDE SEQUENCE [LARGE SCALE GENOMIC DNA]</scope>
    <source>
        <strain evidence="1 2">ROY-1-1-2</strain>
    </source>
</reference>
<evidence type="ECO:0000313" key="1">
    <source>
        <dbReference type="EMBL" id="NYZ22591.1"/>
    </source>
</evidence>